<comment type="function">
    <text evidence="5">Required for morphogenesis and for the elongation of the flagellar filament by facilitating polymerization of the flagellin monomers at the tip of growing filament. Forms a capping structure, which prevents flagellin subunits (transported through the central channel of the flagellum) from leaking out without polymerization at the distal end.</text>
</comment>
<dbReference type="Pfam" id="PF02465">
    <property type="entry name" value="FliD_N"/>
    <property type="match status" value="1"/>
</dbReference>
<keyword evidence="3" id="KW-0175">Coiled coil</keyword>
<comment type="subcellular location">
    <subcellularLocation>
        <location evidence="5">Secreted</location>
    </subcellularLocation>
    <subcellularLocation>
        <location evidence="5">Bacterial flagellum</location>
    </subcellularLocation>
</comment>
<evidence type="ECO:0000256" key="1">
    <source>
        <dbReference type="ARBA" id="ARBA00009764"/>
    </source>
</evidence>
<sequence>MTTTSSTSSTSTTSATSSSSATAKLLASLGSSTIDSSGLAEQLSAAQYAARIDAVTAKQNKITTQISDASTLKSMLSSLASSLGTRVREGDLAVTPTITNSAVATVSKGTFAGSGTSTLEVTQLAKGQTLVSPTLASAASAVGSGTFTLRFGTVASGAFTADASRSQVDITLTSSDTLTTLAQKINAAGAGVSAYVATGSGGAQLVIKGADGAANGFQIETTPADGDTTLSTFAWTPASDATRLKSTATDAAYTLDGVARTSTSNTITDAAPGLTLKLTGTNAGSPTTIGFSDPSSAIQTAMTDLVDALNQVVSTLTTDTDATSGSLNNNAGARSLRQTLTTLASKVVMPNAAAGQPSTLSDLGLKINRDGTFSLDTDVLSKTLAKSPDGVSAMFTNGLYGVYATFDGISRSVASTADPGSLGGVIAALNTKQTTLATQLSDLQTKQETLRTQLVTRYAALATAVSSSQSTLTFLTNQITAWNNKSS</sequence>
<dbReference type="Pfam" id="PF07196">
    <property type="entry name" value="Flagellin_IN"/>
    <property type="match status" value="1"/>
</dbReference>
<reference evidence="9" key="1">
    <citation type="journal article" date="2019" name="Int. J. Syst. Evol. Microbiol.">
        <title>The Global Catalogue of Microorganisms (GCM) 10K type strain sequencing project: providing services to taxonomists for standard genome sequencing and annotation.</title>
        <authorList>
            <consortium name="The Broad Institute Genomics Platform"/>
            <consortium name="The Broad Institute Genome Sequencing Center for Infectious Disease"/>
            <person name="Wu L."/>
            <person name="Ma J."/>
        </authorList>
    </citation>
    <scope>NUCLEOTIDE SEQUENCE [LARGE SCALE GENOMIC DNA]</scope>
    <source>
        <strain evidence="9">KCTC 42224</strain>
    </source>
</reference>
<keyword evidence="8" id="KW-0282">Flagellum</keyword>
<comment type="similarity">
    <text evidence="1 5">Belongs to the FliD family.</text>
</comment>
<keyword evidence="8" id="KW-0966">Cell projection</keyword>
<evidence type="ECO:0000256" key="4">
    <source>
        <dbReference type="ARBA" id="ARBA00023143"/>
    </source>
</evidence>
<evidence type="ECO:0000256" key="3">
    <source>
        <dbReference type="ARBA" id="ARBA00023054"/>
    </source>
</evidence>
<keyword evidence="4 5" id="KW-0975">Bacterial flagellum</keyword>
<evidence type="ECO:0000313" key="8">
    <source>
        <dbReference type="EMBL" id="MFC3672011.1"/>
    </source>
</evidence>
<dbReference type="InterPro" id="IPR003481">
    <property type="entry name" value="FliD_N"/>
</dbReference>
<dbReference type="Pfam" id="PF07195">
    <property type="entry name" value="FliD_C"/>
    <property type="match status" value="1"/>
</dbReference>
<evidence type="ECO:0000259" key="7">
    <source>
        <dbReference type="Pfam" id="PF07195"/>
    </source>
</evidence>
<proteinExistence type="inferred from homology"/>
<gene>
    <name evidence="8" type="primary">fliD</name>
    <name evidence="8" type="ORF">ACFOOT_11295</name>
</gene>
<feature type="domain" description="Flagellar hook-associated protein 2 N-terminal" evidence="6">
    <location>
        <begin position="32"/>
        <end position="128"/>
    </location>
</feature>
<dbReference type="InterPro" id="IPR010810">
    <property type="entry name" value="Flagellin_hook_IN_motif"/>
</dbReference>
<keyword evidence="9" id="KW-1185">Reference proteome</keyword>
<keyword evidence="8" id="KW-0969">Cilium</keyword>
<name>A0ABV7V3Q8_9SPHN</name>
<dbReference type="InterPro" id="IPR040026">
    <property type="entry name" value="FliD"/>
</dbReference>
<keyword evidence="5" id="KW-0964">Secreted</keyword>
<dbReference type="Proteomes" id="UP001595683">
    <property type="component" value="Unassembled WGS sequence"/>
</dbReference>
<dbReference type="PANTHER" id="PTHR30288:SF0">
    <property type="entry name" value="FLAGELLAR HOOK-ASSOCIATED PROTEIN 2"/>
    <property type="match status" value="1"/>
</dbReference>
<evidence type="ECO:0000313" key="9">
    <source>
        <dbReference type="Proteomes" id="UP001595683"/>
    </source>
</evidence>
<accession>A0ABV7V3Q8</accession>
<comment type="caution">
    <text evidence="8">The sequence shown here is derived from an EMBL/GenBank/DDBJ whole genome shotgun (WGS) entry which is preliminary data.</text>
</comment>
<organism evidence="8 9">
    <name type="scientific">Novosphingobium pokkalii</name>
    <dbReference type="NCBI Taxonomy" id="1770194"/>
    <lineage>
        <taxon>Bacteria</taxon>
        <taxon>Pseudomonadati</taxon>
        <taxon>Pseudomonadota</taxon>
        <taxon>Alphaproteobacteria</taxon>
        <taxon>Sphingomonadales</taxon>
        <taxon>Sphingomonadaceae</taxon>
        <taxon>Novosphingobium</taxon>
    </lineage>
</organism>
<evidence type="ECO:0000259" key="6">
    <source>
        <dbReference type="Pfam" id="PF02465"/>
    </source>
</evidence>
<dbReference type="RefSeq" id="WP_191323932.1">
    <property type="nucleotide sequence ID" value="NZ_BMZP01000006.1"/>
</dbReference>
<evidence type="ECO:0000256" key="2">
    <source>
        <dbReference type="ARBA" id="ARBA00011255"/>
    </source>
</evidence>
<feature type="domain" description="Flagellar hook-associated protein 2 C-terminal" evidence="7">
    <location>
        <begin position="248"/>
        <end position="469"/>
    </location>
</feature>
<dbReference type="EMBL" id="JBHRYE010000017">
    <property type="protein sequence ID" value="MFC3672011.1"/>
    <property type="molecule type" value="Genomic_DNA"/>
</dbReference>
<dbReference type="InterPro" id="IPR010809">
    <property type="entry name" value="FliD_C"/>
</dbReference>
<protein>
    <recommendedName>
        <fullName evidence="5">Flagellar hook-associated protein 2</fullName>
        <shortName evidence="5">HAP2</shortName>
    </recommendedName>
    <alternativeName>
        <fullName evidence="5">Flagellar cap protein</fullName>
    </alternativeName>
</protein>
<comment type="subunit">
    <text evidence="2 5">Homopentamer.</text>
</comment>
<dbReference type="PANTHER" id="PTHR30288">
    <property type="entry name" value="FLAGELLAR CAP/ASSEMBLY PROTEIN FLID"/>
    <property type="match status" value="1"/>
</dbReference>
<evidence type="ECO:0000256" key="5">
    <source>
        <dbReference type="RuleBase" id="RU362066"/>
    </source>
</evidence>